<reference evidence="1 2" key="1">
    <citation type="submission" date="2019-11" db="EMBL/GenBank/DDBJ databases">
        <title>Agromyces kandeliae sp. nov., isolated from mangrove soil.</title>
        <authorList>
            <person name="Wang R."/>
        </authorList>
    </citation>
    <scope>NUCLEOTIDE SEQUENCE [LARGE SCALE GENOMIC DNA]</scope>
    <source>
        <strain evidence="1 2">JCM 11431</strain>
    </source>
</reference>
<evidence type="ECO:0000313" key="1">
    <source>
        <dbReference type="EMBL" id="MUN08088.1"/>
    </source>
</evidence>
<comment type="caution">
    <text evidence="1">The sequence shown here is derived from an EMBL/GenBank/DDBJ whole genome shotgun (WGS) entry which is preliminary data.</text>
</comment>
<protein>
    <submittedName>
        <fullName evidence="1">Extracellular solute-binding protein</fullName>
    </submittedName>
</protein>
<evidence type="ECO:0000313" key="2">
    <source>
        <dbReference type="Proteomes" id="UP000480122"/>
    </source>
</evidence>
<dbReference type="Proteomes" id="UP000480122">
    <property type="component" value="Unassembled WGS sequence"/>
</dbReference>
<dbReference type="AlphaFoldDB" id="A0A7C9HIU1"/>
<dbReference type="SUPFAM" id="SSF53850">
    <property type="entry name" value="Periplasmic binding protein-like II"/>
    <property type="match status" value="1"/>
</dbReference>
<dbReference type="Gene3D" id="3.40.190.10">
    <property type="entry name" value="Periplasmic binding protein-like II"/>
    <property type="match status" value="2"/>
</dbReference>
<accession>A0A7C9HIU1</accession>
<keyword evidence="2" id="KW-1185">Reference proteome</keyword>
<dbReference type="OrthoDB" id="3495561at2"/>
<dbReference type="RefSeq" id="WP_155842915.1">
    <property type="nucleotide sequence ID" value="NZ_BAAAIA010000001.1"/>
</dbReference>
<gene>
    <name evidence="1" type="ORF">GLX25_13290</name>
</gene>
<name>A0A7C9HIU1_9MICO</name>
<proteinExistence type="predicted"/>
<organism evidence="1 2">
    <name type="scientific">Agromyces luteolus</name>
    <dbReference type="NCBI Taxonomy" id="88373"/>
    <lineage>
        <taxon>Bacteria</taxon>
        <taxon>Bacillati</taxon>
        <taxon>Actinomycetota</taxon>
        <taxon>Actinomycetes</taxon>
        <taxon>Micrococcales</taxon>
        <taxon>Microbacteriaceae</taxon>
        <taxon>Agromyces</taxon>
    </lineage>
</organism>
<dbReference type="EMBL" id="WODA01000023">
    <property type="protein sequence ID" value="MUN08088.1"/>
    <property type="molecule type" value="Genomic_DNA"/>
</dbReference>
<sequence length="383" mass="40227">MTARYRGLTWDHPRGRLALERAAETATDAAGAPLIEWDVHPLEGFESSPIEESAERYDVIVLDHPHLGDALAGDAIRPLDEVFPPAFLDEVRAGAVGPSAASYTLDGRLWALPLDAATQVAVRVPELVAAPPRTWDEVVELSKTAQVALSLAGPHAFLSFASICVALGAADGVAPATKPGSGFVAPELGAQAFGIMAELASRIPEGSADLNPIGLLERMRRDRDIAYIPLVYGYVNYASGPSALRFDDAPAATAGGRRGSTIGGTGIAISTRCRPDAALVVHLAGLLDPIAQGTFIPDHAGQPGLRSAWTDDAVNAASGDFYRGTLATVEDAWVRPRVPGYIPFQSEGSAVLRRALLEGGSADAALAELDRAFDALARERSVL</sequence>